<accession>A0ACC0Q1J1</accession>
<reference evidence="1" key="1">
    <citation type="submission" date="2022-02" db="EMBL/GenBank/DDBJ databases">
        <title>Plant Genome Project.</title>
        <authorList>
            <person name="Zhang R.-G."/>
        </authorList>
    </citation>
    <scope>NUCLEOTIDE SEQUENCE</scope>
    <source>
        <strain evidence="1">AT1</strain>
    </source>
</reference>
<sequence length="194" mass="22438">MFDGAFLDRTINESWENFDELAENSESWIYDVNVNDANLNVEEEEVELLIILEEVGLDLKKTSELGCRDEFNVQCSPHENSVDVVGTLVESPPFQDFVGVELIDFLGVDDFDLVYHPYIVDFVNSLKINLVWNANLVELKCLNRIRQLRYSKYLILLHGRVQFLIKGVEWSAMFIFLSLIGMINIQSPRLTERT</sequence>
<evidence type="ECO:0000313" key="1">
    <source>
        <dbReference type="EMBL" id="KAI8571897.1"/>
    </source>
</evidence>
<comment type="caution">
    <text evidence="1">The sequence shown here is derived from an EMBL/GenBank/DDBJ whole genome shotgun (WGS) entry which is preliminary data.</text>
</comment>
<protein>
    <submittedName>
        <fullName evidence="1">Uncharacterized protein</fullName>
    </submittedName>
</protein>
<gene>
    <name evidence="1" type="ORF">RHMOL_Rhmol01G0156000</name>
</gene>
<proteinExistence type="predicted"/>
<dbReference type="Proteomes" id="UP001062846">
    <property type="component" value="Chromosome 1"/>
</dbReference>
<evidence type="ECO:0000313" key="2">
    <source>
        <dbReference type="Proteomes" id="UP001062846"/>
    </source>
</evidence>
<keyword evidence="2" id="KW-1185">Reference proteome</keyword>
<name>A0ACC0Q1J1_RHOML</name>
<organism evidence="1 2">
    <name type="scientific">Rhododendron molle</name>
    <name type="common">Chinese azalea</name>
    <name type="synonym">Azalea mollis</name>
    <dbReference type="NCBI Taxonomy" id="49168"/>
    <lineage>
        <taxon>Eukaryota</taxon>
        <taxon>Viridiplantae</taxon>
        <taxon>Streptophyta</taxon>
        <taxon>Embryophyta</taxon>
        <taxon>Tracheophyta</taxon>
        <taxon>Spermatophyta</taxon>
        <taxon>Magnoliopsida</taxon>
        <taxon>eudicotyledons</taxon>
        <taxon>Gunneridae</taxon>
        <taxon>Pentapetalae</taxon>
        <taxon>asterids</taxon>
        <taxon>Ericales</taxon>
        <taxon>Ericaceae</taxon>
        <taxon>Ericoideae</taxon>
        <taxon>Rhodoreae</taxon>
        <taxon>Rhododendron</taxon>
    </lineage>
</organism>
<dbReference type="EMBL" id="CM046388">
    <property type="protein sequence ID" value="KAI8571897.1"/>
    <property type="molecule type" value="Genomic_DNA"/>
</dbReference>